<gene>
    <name evidence="2" type="ORF">PR048_027079</name>
</gene>
<protein>
    <submittedName>
        <fullName evidence="2">Uncharacterized protein</fullName>
    </submittedName>
</protein>
<evidence type="ECO:0000313" key="2">
    <source>
        <dbReference type="EMBL" id="KAJ8870780.1"/>
    </source>
</evidence>
<sequence>MDQRRNEGAGETGDPRENPPTNAIFWLDSRMRKSGSDPGRGLNPDRHGANARVEDTKDHRENPPISYIVRHDSHAR</sequence>
<dbReference type="EMBL" id="JARBHB010000012">
    <property type="protein sequence ID" value="KAJ8870780.1"/>
    <property type="molecule type" value="Genomic_DNA"/>
</dbReference>
<feature type="compositionally biased region" description="Basic and acidic residues" evidence="1">
    <location>
        <begin position="1"/>
        <end position="17"/>
    </location>
</feature>
<organism evidence="2 3">
    <name type="scientific">Dryococelus australis</name>
    <dbReference type="NCBI Taxonomy" id="614101"/>
    <lineage>
        <taxon>Eukaryota</taxon>
        <taxon>Metazoa</taxon>
        <taxon>Ecdysozoa</taxon>
        <taxon>Arthropoda</taxon>
        <taxon>Hexapoda</taxon>
        <taxon>Insecta</taxon>
        <taxon>Pterygota</taxon>
        <taxon>Neoptera</taxon>
        <taxon>Polyneoptera</taxon>
        <taxon>Phasmatodea</taxon>
        <taxon>Verophasmatodea</taxon>
        <taxon>Anareolatae</taxon>
        <taxon>Phasmatidae</taxon>
        <taxon>Eurycanthinae</taxon>
        <taxon>Dryococelus</taxon>
    </lineage>
</organism>
<reference evidence="2 3" key="1">
    <citation type="submission" date="2023-02" db="EMBL/GenBank/DDBJ databases">
        <title>LHISI_Scaffold_Assembly.</title>
        <authorList>
            <person name="Stuart O.P."/>
            <person name="Cleave R."/>
            <person name="Magrath M.J.L."/>
            <person name="Mikheyev A.S."/>
        </authorList>
    </citation>
    <scope>NUCLEOTIDE SEQUENCE [LARGE SCALE GENOMIC DNA]</scope>
    <source>
        <strain evidence="2">Daus_M_001</strain>
        <tissue evidence="2">Leg muscle</tissue>
    </source>
</reference>
<accession>A0ABQ9GEG3</accession>
<comment type="caution">
    <text evidence="2">The sequence shown here is derived from an EMBL/GenBank/DDBJ whole genome shotgun (WGS) entry which is preliminary data.</text>
</comment>
<dbReference type="Proteomes" id="UP001159363">
    <property type="component" value="Chromosome 11"/>
</dbReference>
<keyword evidence="3" id="KW-1185">Reference proteome</keyword>
<evidence type="ECO:0000256" key="1">
    <source>
        <dbReference type="SAM" id="MobiDB-lite"/>
    </source>
</evidence>
<feature type="region of interest" description="Disordered" evidence="1">
    <location>
        <begin position="1"/>
        <end position="76"/>
    </location>
</feature>
<proteinExistence type="predicted"/>
<feature type="compositionally biased region" description="Basic and acidic residues" evidence="1">
    <location>
        <begin position="43"/>
        <end position="62"/>
    </location>
</feature>
<name>A0ABQ9GEG3_9NEOP</name>
<evidence type="ECO:0000313" key="3">
    <source>
        <dbReference type="Proteomes" id="UP001159363"/>
    </source>
</evidence>